<comment type="caution">
    <text evidence="1">The sequence shown here is derived from an EMBL/GenBank/DDBJ whole genome shotgun (WGS) entry which is preliminary data.</text>
</comment>
<dbReference type="KEGG" id="more:E1B28_003086"/>
<reference evidence="1" key="1">
    <citation type="journal article" date="2021" name="Genome Biol. Evol.">
        <title>The assembled and annotated genome of the fairy-ring fungus Marasmius oreades.</title>
        <authorList>
            <person name="Hiltunen M."/>
            <person name="Ament-Velasquez S.L."/>
            <person name="Johannesson H."/>
        </authorList>
    </citation>
    <scope>NUCLEOTIDE SEQUENCE</scope>
    <source>
        <strain evidence="1">03SP1</strain>
    </source>
</reference>
<dbReference type="Proteomes" id="UP001049176">
    <property type="component" value="Chromosome 11"/>
</dbReference>
<gene>
    <name evidence="1" type="ORF">E1B28_003086</name>
</gene>
<evidence type="ECO:0000313" key="1">
    <source>
        <dbReference type="EMBL" id="KAG7085527.1"/>
    </source>
</evidence>
<accession>A0A9P7RL43</accession>
<dbReference type="AlphaFoldDB" id="A0A9P7RL43"/>
<dbReference type="GeneID" id="66072162"/>
<dbReference type="OrthoDB" id="3049838at2759"/>
<name>A0A9P7RL43_9AGAR</name>
<dbReference type="EMBL" id="CM032191">
    <property type="protein sequence ID" value="KAG7085527.1"/>
    <property type="molecule type" value="Genomic_DNA"/>
</dbReference>
<proteinExistence type="predicted"/>
<keyword evidence="2" id="KW-1185">Reference proteome</keyword>
<protein>
    <submittedName>
        <fullName evidence="1">Uncharacterized protein</fullName>
    </submittedName>
</protein>
<organism evidence="1 2">
    <name type="scientific">Marasmius oreades</name>
    <name type="common">fairy-ring Marasmius</name>
    <dbReference type="NCBI Taxonomy" id="181124"/>
    <lineage>
        <taxon>Eukaryota</taxon>
        <taxon>Fungi</taxon>
        <taxon>Dikarya</taxon>
        <taxon>Basidiomycota</taxon>
        <taxon>Agaricomycotina</taxon>
        <taxon>Agaricomycetes</taxon>
        <taxon>Agaricomycetidae</taxon>
        <taxon>Agaricales</taxon>
        <taxon>Marasmiineae</taxon>
        <taxon>Marasmiaceae</taxon>
        <taxon>Marasmius</taxon>
    </lineage>
</organism>
<evidence type="ECO:0000313" key="2">
    <source>
        <dbReference type="Proteomes" id="UP001049176"/>
    </source>
</evidence>
<sequence length="113" mass="12823">MSSWLASLLIPTGFPFKRPRSLSPPVFASVFAFSEMARNSTQLKKLTFTQASGKGSFPKDRSFLDLLSVQHFKHAFLHLTIEPFIFCSHHRPVPVKEIDPYIDWLTNEVGLST</sequence>
<dbReference type="RefSeq" id="XP_043001998.1">
    <property type="nucleotide sequence ID" value="XM_043160043.1"/>
</dbReference>